<organism evidence="2 3">
    <name type="scientific">Leptospira terpstrae serovar Hualin str. LT 11-33 = ATCC 700639</name>
    <dbReference type="NCBI Taxonomy" id="1257025"/>
    <lineage>
        <taxon>Bacteria</taxon>
        <taxon>Pseudomonadati</taxon>
        <taxon>Spirochaetota</taxon>
        <taxon>Spirochaetia</taxon>
        <taxon>Leptospirales</taxon>
        <taxon>Leptospiraceae</taxon>
        <taxon>Leptospira</taxon>
    </lineage>
</organism>
<feature type="domain" description="Butirosin biosynthesis protein H N-terminal" evidence="1">
    <location>
        <begin position="13"/>
        <end position="42"/>
    </location>
</feature>
<accession>N1VSB3</accession>
<protein>
    <recommendedName>
        <fullName evidence="1">Butirosin biosynthesis protein H N-terminal domain-containing protein</fullName>
    </recommendedName>
</protein>
<dbReference type="Proteomes" id="UP000012371">
    <property type="component" value="Unassembled WGS sequence"/>
</dbReference>
<evidence type="ECO:0000313" key="2">
    <source>
        <dbReference type="EMBL" id="EMY59867.1"/>
    </source>
</evidence>
<evidence type="ECO:0000259" key="1">
    <source>
        <dbReference type="Pfam" id="PF14399"/>
    </source>
</evidence>
<dbReference type="Pfam" id="PF14399">
    <property type="entry name" value="BtrH_N"/>
    <property type="match status" value="1"/>
</dbReference>
<dbReference type="AlphaFoldDB" id="N1VSB3"/>
<dbReference type="EMBL" id="AOGW02000023">
    <property type="protein sequence ID" value="EMY59867.1"/>
    <property type="molecule type" value="Genomic_DNA"/>
</dbReference>
<dbReference type="InterPro" id="IPR026935">
    <property type="entry name" value="BtrH_N"/>
</dbReference>
<dbReference type="STRING" id="1257025.LEP1GSC203_0148"/>
<evidence type="ECO:0000313" key="3">
    <source>
        <dbReference type="Proteomes" id="UP000012371"/>
    </source>
</evidence>
<proteinExistence type="predicted"/>
<comment type="caution">
    <text evidence="2">The sequence shown here is derived from an EMBL/GenBank/DDBJ whole genome shotgun (WGS) entry which is preliminary data.</text>
</comment>
<sequence>MIIPKLTPFVGVHCVTTTTGTLLKHIGMDLSEPMLFGLGSQCFL</sequence>
<reference evidence="2" key="1">
    <citation type="submission" date="2013-03" db="EMBL/GenBank/DDBJ databases">
        <authorList>
            <person name="Harkins D.M."/>
            <person name="Durkin A.S."/>
            <person name="Brinkac L.M."/>
            <person name="Haft D.H."/>
            <person name="Selengut J.D."/>
            <person name="Sanka R."/>
            <person name="DePew J."/>
            <person name="Purushe J."/>
            <person name="Hartskeerl R.A."/>
            <person name="Ahmed A."/>
            <person name="van der Linden H."/>
            <person name="Goris M.G.A."/>
            <person name="Vinetz J.M."/>
            <person name="Sutton G.G."/>
            <person name="Nierman W.C."/>
            <person name="Fouts D.E."/>
        </authorList>
    </citation>
    <scope>NUCLEOTIDE SEQUENCE [LARGE SCALE GENOMIC DNA]</scope>
    <source>
        <strain evidence="2">LT 11-33</strain>
    </source>
</reference>
<gene>
    <name evidence="2" type="ORF">LEP1GSC203_0148</name>
</gene>
<dbReference type="RefSeq" id="WP_002975781.1">
    <property type="nucleotide sequence ID" value="NZ_AOGW02000023.1"/>
</dbReference>
<name>N1VSB3_9LEPT</name>
<keyword evidence="3" id="KW-1185">Reference proteome</keyword>